<feature type="compositionally biased region" description="Low complexity" evidence="1">
    <location>
        <begin position="434"/>
        <end position="450"/>
    </location>
</feature>
<sequence>MDWPAELQYDRPPLFPPKSPRLEPVKDVPFSSGESYSLEHPSSEILYKNSPSKSSPALPIEPVAGVLSLHNYRKSLSSDPSWAGCQERKTLRRKNAASNLNRTTAAPMGTFIQDAYHPPFPTSSTTSSPPPPLSPSYSPSALSEQLPDFLDGYGYPLSPLADTSYGEGMAGNKQNPYKLLDTFRDRLDRFPDVDSPDTIEFHGHNRARSDSVLWRTSRVRKSPATATVVHQGTCFEILNPHESLDFARIVSYIEDKDCQSAGTRIRDFYTNGSDSSHINEEPHIYDTSCEIPVTEERVHHDLVGDSAQHPIPSISQRLEEDNDDEDDDTASWDSSTIRAPLSQPLTRVRIGTALNESDLGEPGPPIDSRDSLPIAQPTSTDIDPFHIAALYDIGHLPAQGKGTDNPTAVIYSDRKPIRKRSTIRKSHNRSHKITSSFSFSPSTTSATVTASTPLKRLRGLAQSLRRKTFARASLSS</sequence>
<dbReference type="EMBL" id="BN001305">
    <property type="protein sequence ID" value="CBF81809.1"/>
    <property type="molecule type" value="Genomic_DNA"/>
</dbReference>
<evidence type="ECO:0000313" key="2">
    <source>
        <dbReference type="EMBL" id="CBF81809.1"/>
    </source>
</evidence>
<dbReference type="HOGENOM" id="CLU_572409_0_0_1"/>
<dbReference type="RefSeq" id="XP_050468259.1">
    <property type="nucleotide sequence ID" value="XM_050612321.1"/>
</dbReference>
<feature type="region of interest" description="Disordered" evidence="1">
    <location>
        <begin position="421"/>
        <end position="450"/>
    </location>
</feature>
<feature type="region of interest" description="Disordered" evidence="1">
    <location>
        <begin position="112"/>
        <end position="141"/>
    </location>
</feature>
<proteinExistence type="predicted"/>
<feature type="region of interest" description="Disordered" evidence="1">
    <location>
        <begin position="354"/>
        <end position="379"/>
    </location>
</feature>
<dbReference type="VEuPathDB" id="FungiDB:AN5490"/>
<dbReference type="OrthoDB" id="4315400at2759"/>
<evidence type="ECO:0000313" key="3">
    <source>
        <dbReference type="Proteomes" id="UP000000560"/>
    </source>
</evidence>
<organism evidence="2 3">
    <name type="scientific">Emericella nidulans (strain FGSC A4 / ATCC 38163 / CBS 112.46 / NRRL 194 / M139)</name>
    <name type="common">Aspergillus nidulans</name>
    <dbReference type="NCBI Taxonomy" id="227321"/>
    <lineage>
        <taxon>Eukaryota</taxon>
        <taxon>Fungi</taxon>
        <taxon>Dikarya</taxon>
        <taxon>Ascomycota</taxon>
        <taxon>Pezizomycotina</taxon>
        <taxon>Eurotiomycetes</taxon>
        <taxon>Eurotiomycetidae</taxon>
        <taxon>Eurotiales</taxon>
        <taxon>Aspergillaceae</taxon>
        <taxon>Aspergillus</taxon>
        <taxon>Aspergillus subgen. Nidulantes</taxon>
    </lineage>
</organism>
<evidence type="ECO:0000256" key="1">
    <source>
        <dbReference type="SAM" id="MobiDB-lite"/>
    </source>
</evidence>
<reference evidence="3" key="1">
    <citation type="journal article" date="2005" name="Nature">
        <title>Sequencing of Aspergillus nidulans and comparative analysis with A. fumigatus and A. oryzae.</title>
        <authorList>
            <person name="Galagan J.E."/>
            <person name="Calvo S.E."/>
            <person name="Cuomo C."/>
            <person name="Ma L.J."/>
            <person name="Wortman J.R."/>
            <person name="Batzoglou S."/>
            <person name="Lee S.I."/>
            <person name="Basturkmen M."/>
            <person name="Spevak C.C."/>
            <person name="Clutterbuck J."/>
            <person name="Kapitonov V."/>
            <person name="Jurka J."/>
            <person name="Scazzocchio C."/>
            <person name="Farman M."/>
            <person name="Butler J."/>
            <person name="Purcell S."/>
            <person name="Harris S."/>
            <person name="Braus G.H."/>
            <person name="Draht O."/>
            <person name="Busch S."/>
            <person name="D'Enfert C."/>
            <person name="Bouchier C."/>
            <person name="Goldman G.H."/>
            <person name="Bell-Pedersen D."/>
            <person name="Griffiths-Jones S."/>
            <person name="Doonan J.H."/>
            <person name="Yu J."/>
            <person name="Vienken K."/>
            <person name="Pain A."/>
            <person name="Freitag M."/>
            <person name="Selker E.U."/>
            <person name="Archer D.B."/>
            <person name="Penalva M.A."/>
            <person name="Oakley B.R."/>
            <person name="Momany M."/>
            <person name="Tanaka T."/>
            <person name="Kumagai T."/>
            <person name="Asai K."/>
            <person name="Machida M."/>
            <person name="Nierman W.C."/>
            <person name="Denning D.W."/>
            <person name="Caddick M."/>
            <person name="Hynes M."/>
            <person name="Paoletti M."/>
            <person name="Fischer R."/>
            <person name="Miller B."/>
            <person name="Dyer P."/>
            <person name="Sachs M.S."/>
            <person name="Osmani S.A."/>
            <person name="Birren B.W."/>
        </authorList>
    </citation>
    <scope>NUCLEOTIDE SEQUENCE [LARGE SCALE GENOMIC DNA]</scope>
    <source>
        <strain evidence="3">FGSC A4 / ATCC 38163 / CBS 112.46 / NRRL 194 / M139</strain>
    </source>
</reference>
<dbReference type="OMA" id="HESLHFA"/>
<keyword evidence="3" id="KW-1185">Reference proteome</keyword>
<dbReference type="KEGG" id="ani:ANIA_05490"/>
<dbReference type="Proteomes" id="UP000000560">
    <property type="component" value="Chromosome V"/>
</dbReference>
<dbReference type="GeneID" id="2871777"/>
<gene>
    <name evidence="2" type="ORF">ANIA_05490</name>
</gene>
<feature type="region of interest" description="Disordered" evidence="1">
    <location>
        <begin position="1"/>
        <end position="37"/>
    </location>
</feature>
<accession>C8VGC7</accession>
<protein>
    <submittedName>
        <fullName evidence="2">Oxidoreductase, short-chain dehydrogenase/reductase family (AFU_orthologue AFUA_6G13210)</fullName>
    </submittedName>
</protein>
<dbReference type="InParanoid" id="C8VGC7"/>
<reference evidence="3" key="2">
    <citation type="journal article" date="2009" name="Fungal Genet. Biol.">
        <title>The 2008 update of the Aspergillus nidulans genome annotation: a community effort.</title>
        <authorList>
            <person name="Wortman J.R."/>
            <person name="Gilsenan J.M."/>
            <person name="Joardar V."/>
            <person name="Deegan J."/>
            <person name="Clutterbuck J."/>
            <person name="Andersen M.R."/>
            <person name="Archer D."/>
            <person name="Bencina M."/>
            <person name="Braus G."/>
            <person name="Coutinho P."/>
            <person name="von Dohren H."/>
            <person name="Doonan J."/>
            <person name="Driessen A.J."/>
            <person name="Durek P."/>
            <person name="Espeso E."/>
            <person name="Fekete E."/>
            <person name="Flipphi M."/>
            <person name="Estrada C.G."/>
            <person name="Geysens S."/>
            <person name="Goldman G."/>
            <person name="de Groot P.W."/>
            <person name="Hansen K."/>
            <person name="Harris S.D."/>
            <person name="Heinekamp T."/>
            <person name="Helmstaedt K."/>
            <person name="Henrissat B."/>
            <person name="Hofmann G."/>
            <person name="Homan T."/>
            <person name="Horio T."/>
            <person name="Horiuchi H."/>
            <person name="James S."/>
            <person name="Jones M."/>
            <person name="Karaffa L."/>
            <person name="Karanyi Z."/>
            <person name="Kato M."/>
            <person name="Keller N."/>
            <person name="Kelly D.E."/>
            <person name="Kiel J.A."/>
            <person name="Kim J.M."/>
            <person name="van der Klei I.J."/>
            <person name="Klis F.M."/>
            <person name="Kovalchuk A."/>
            <person name="Krasevec N."/>
            <person name="Kubicek C.P."/>
            <person name="Liu B."/>
            <person name="Maccabe A."/>
            <person name="Meyer V."/>
            <person name="Mirabito P."/>
            <person name="Miskei M."/>
            <person name="Mos M."/>
            <person name="Mullins J."/>
            <person name="Nelson D.R."/>
            <person name="Nielsen J."/>
            <person name="Oakley B.R."/>
            <person name="Osmani S.A."/>
            <person name="Pakula T."/>
            <person name="Paszewski A."/>
            <person name="Paulsen I."/>
            <person name="Pilsyk S."/>
            <person name="Pocsi I."/>
            <person name="Punt P.J."/>
            <person name="Ram A.F."/>
            <person name="Ren Q."/>
            <person name="Robellet X."/>
            <person name="Robson G."/>
            <person name="Seiboth B."/>
            <person name="van Solingen P."/>
            <person name="Specht T."/>
            <person name="Sun J."/>
            <person name="Taheri-Talesh N."/>
            <person name="Takeshita N."/>
            <person name="Ussery D."/>
            <person name="vanKuyk P.A."/>
            <person name="Visser H."/>
            <person name="van de Vondervoort P.J."/>
            <person name="de Vries R.P."/>
            <person name="Walton J."/>
            <person name="Xiang X."/>
            <person name="Xiong Y."/>
            <person name="Zeng A.P."/>
            <person name="Brandt B.W."/>
            <person name="Cornell M.J."/>
            <person name="van den Hondel C.A."/>
            <person name="Visser J."/>
            <person name="Oliver S.G."/>
            <person name="Turner G."/>
        </authorList>
    </citation>
    <scope>GENOME REANNOTATION</scope>
    <source>
        <strain evidence="3">FGSC A4 / ATCC 38163 / CBS 112.46 / NRRL 194 / M139</strain>
    </source>
</reference>
<name>C8VGC7_EMENI</name>
<feature type="region of interest" description="Disordered" evidence="1">
    <location>
        <begin position="303"/>
        <end position="338"/>
    </location>
</feature>
<feature type="compositionally biased region" description="Acidic residues" evidence="1">
    <location>
        <begin position="320"/>
        <end position="330"/>
    </location>
</feature>
<feature type="compositionally biased region" description="Basic residues" evidence="1">
    <location>
        <begin position="421"/>
        <end position="432"/>
    </location>
</feature>
<dbReference type="AlphaFoldDB" id="C8VGC7"/>